<dbReference type="InterPro" id="IPR003819">
    <property type="entry name" value="TauD/TfdA-like"/>
</dbReference>
<gene>
    <name evidence="7" type="ORF">SAMN05443575_0331</name>
</gene>
<dbReference type="Proteomes" id="UP000186132">
    <property type="component" value="Unassembled WGS sequence"/>
</dbReference>
<dbReference type="Pfam" id="PF02668">
    <property type="entry name" value="TauD"/>
    <property type="match status" value="1"/>
</dbReference>
<feature type="binding site" evidence="5">
    <location>
        <position position="139"/>
    </location>
    <ligand>
        <name>Fe cation</name>
        <dbReference type="ChEBI" id="CHEBI:24875"/>
    </ligand>
</feature>
<dbReference type="STRING" id="1206085.SAMN05443575_0331"/>
<evidence type="ECO:0000256" key="2">
    <source>
        <dbReference type="ARBA" id="ARBA00022723"/>
    </source>
</evidence>
<keyword evidence="3" id="KW-0560">Oxidoreductase</keyword>
<accession>A0A1M5CRP7</accession>
<dbReference type="PIRSF" id="PIRSF019543">
    <property type="entry name" value="Clavaminate_syn"/>
    <property type="match status" value="1"/>
</dbReference>
<keyword evidence="2 5" id="KW-0479">Metal-binding</keyword>
<dbReference type="InterPro" id="IPR014503">
    <property type="entry name" value="Clavaminate_syn-like"/>
</dbReference>
<dbReference type="AlphaFoldDB" id="A0A1M5CRP7"/>
<evidence type="ECO:0000259" key="6">
    <source>
        <dbReference type="Pfam" id="PF02668"/>
    </source>
</evidence>
<dbReference type="SUPFAM" id="SSF51197">
    <property type="entry name" value="Clavaminate synthase-like"/>
    <property type="match status" value="1"/>
</dbReference>
<evidence type="ECO:0000256" key="3">
    <source>
        <dbReference type="ARBA" id="ARBA00023002"/>
    </source>
</evidence>
<evidence type="ECO:0000256" key="1">
    <source>
        <dbReference type="ARBA" id="ARBA00008425"/>
    </source>
</evidence>
<dbReference type="GO" id="GO:0016491">
    <property type="term" value="F:oxidoreductase activity"/>
    <property type="evidence" value="ECO:0007669"/>
    <property type="project" value="UniProtKB-KW"/>
</dbReference>
<reference evidence="8" key="1">
    <citation type="submission" date="2016-11" db="EMBL/GenBank/DDBJ databases">
        <authorList>
            <person name="Varghese N."/>
            <person name="Submissions S."/>
        </authorList>
    </citation>
    <scope>NUCLEOTIDE SEQUENCE [LARGE SCALE GENOMIC DNA]</scope>
    <source>
        <strain evidence="8">DSM 45627</strain>
    </source>
</reference>
<evidence type="ECO:0000256" key="4">
    <source>
        <dbReference type="ARBA" id="ARBA00023004"/>
    </source>
</evidence>
<organism evidence="7 8">
    <name type="scientific">Jatrophihabitans endophyticus</name>
    <dbReference type="NCBI Taxonomy" id="1206085"/>
    <lineage>
        <taxon>Bacteria</taxon>
        <taxon>Bacillati</taxon>
        <taxon>Actinomycetota</taxon>
        <taxon>Actinomycetes</taxon>
        <taxon>Jatrophihabitantales</taxon>
        <taxon>Jatrophihabitantaceae</taxon>
        <taxon>Jatrophihabitans</taxon>
    </lineage>
</organism>
<keyword evidence="8" id="KW-1185">Reference proteome</keyword>
<dbReference type="InterPro" id="IPR042098">
    <property type="entry name" value="TauD-like_sf"/>
</dbReference>
<sequence length="335" mass="36096">MSMGIAPDAVAPVREAVRATARRVLARGGREPEPTDLPPGLVDEVRTAVGVPDRARGYTVVRGLLDLESLGPTPPRWQDADLDADAEVNMVLLVIGACLGDVFGWTGQQDGRLVHDIVPSPESRELQVGASSAVPLVWHTEDAFHPRRAELLLLACLRNDDGIGTDIASVRRAQLTAQQLSALGRPGCAILPDDTYLPTAAQPAAASPAEPAAKSTSAWSAQRGGVSTIWPDVDGPCLRFDPSYTEFLDEDPDFRAHYAALDQALDACAETVPLVAGDLLLIDNDIAVHGRRSYAPRFDGSDRWLKRILIHLPRTRPEAELDEAGYRQAQVRMGA</sequence>
<evidence type="ECO:0000313" key="7">
    <source>
        <dbReference type="EMBL" id="SHF57448.1"/>
    </source>
</evidence>
<dbReference type="RefSeq" id="WP_200799987.1">
    <property type="nucleotide sequence ID" value="NZ_FQVU01000001.1"/>
</dbReference>
<name>A0A1M5CRP7_9ACTN</name>
<comment type="similarity">
    <text evidence="1">Belongs to the clavaminate synthase family.</text>
</comment>
<keyword evidence="4 5" id="KW-0408">Iron</keyword>
<evidence type="ECO:0000313" key="8">
    <source>
        <dbReference type="Proteomes" id="UP000186132"/>
    </source>
</evidence>
<feature type="binding site" evidence="5">
    <location>
        <position position="141"/>
    </location>
    <ligand>
        <name>Fe cation</name>
        <dbReference type="ChEBI" id="CHEBI:24875"/>
    </ligand>
</feature>
<dbReference type="Gene3D" id="3.60.130.10">
    <property type="entry name" value="Clavaminate synthase-like"/>
    <property type="match status" value="1"/>
</dbReference>
<evidence type="ECO:0000256" key="5">
    <source>
        <dbReference type="PIRSR" id="PIRSR019543-2"/>
    </source>
</evidence>
<dbReference type="EMBL" id="FQVU01000001">
    <property type="protein sequence ID" value="SHF57448.1"/>
    <property type="molecule type" value="Genomic_DNA"/>
</dbReference>
<dbReference type="GO" id="GO:0005506">
    <property type="term" value="F:iron ion binding"/>
    <property type="evidence" value="ECO:0007669"/>
    <property type="project" value="InterPro"/>
</dbReference>
<proteinExistence type="inferred from homology"/>
<protein>
    <submittedName>
        <fullName evidence="7">Arginine beta-hydroxylase, Fe(II)/alpha-ketoglutarate-dependent</fullName>
    </submittedName>
</protein>
<feature type="domain" description="TauD/TfdA-like" evidence="6">
    <location>
        <begin position="236"/>
        <end position="308"/>
    </location>
</feature>